<evidence type="ECO:0000259" key="1">
    <source>
        <dbReference type="Pfam" id="PF02627"/>
    </source>
</evidence>
<dbReference type="EMBL" id="PIUM01000001">
    <property type="protein sequence ID" value="PKU26565.1"/>
    <property type="molecule type" value="Genomic_DNA"/>
</dbReference>
<gene>
    <name evidence="2" type="ORF">CWS72_01630</name>
</gene>
<sequence length="91" mass="9699">MTPFHRRFSMDERMKELVAAGASAAVNCHPCLQHHLAECDRLGIDRDEVKAAVEVGMMVNRGAAARTKDHIQTLLGTDVGPKGGGHGCCGS</sequence>
<dbReference type="GO" id="GO:0051920">
    <property type="term" value="F:peroxiredoxin activity"/>
    <property type="evidence" value="ECO:0007669"/>
    <property type="project" value="InterPro"/>
</dbReference>
<keyword evidence="3" id="KW-1185">Reference proteome</keyword>
<dbReference type="AlphaFoldDB" id="A0A2N3Q1N6"/>
<name>A0A2N3Q1N6_9PROT</name>
<dbReference type="Gene3D" id="1.20.1290.10">
    <property type="entry name" value="AhpD-like"/>
    <property type="match status" value="1"/>
</dbReference>
<reference evidence="3" key="1">
    <citation type="submission" date="2017-12" db="EMBL/GenBank/DDBJ databases">
        <title>Draft genome sequence of Telmatospirillum siberiense 26-4b1T, an acidotolerant peatland alphaproteobacterium potentially involved in sulfur cycling.</title>
        <authorList>
            <person name="Hausmann B."/>
            <person name="Pjevac P."/>
            <person name="Schreck K."/>
            <person name="Herbold C.W."/>
            <person name="Daims H."/>
            <person name="Wagner M."/>
            <person name="Pester M."/>
            <person name="Loy A."/>
        </authorList>
    </citation>
    <scope>NUCLEOTIDE SEQUENCE [LARGE SCALE GENOMIC DNA]</scope>
    <source>
        <strain evidence="3">26-4b1</strain>
    </source>
</reference>
<evidence type="ECO:0000313" key="3">
    <source>
        <dbReference type="Proteomes" id="UP000233293"/>
    </source>
</evidence>
<organism evidence="2 3">
    <name type="scientific">Telmatospirillum siberiense</name>
    <dbReference type="NCBI Taxonomy" id="382514"/>
    <lineage>
        <taxon>Bacteria</taxon>
        <taxon>Pseudomonadati</taxon>
        <taxon>Pseudomonadota</taxon>
        <taxon>Alphaproteobacteria</taxon>
        <taxon>Rhodospirillales</taxon>
        <taxon>Rhodospirillaceae</taxon>
        <taxon>Telmatospirillum</taxon>
    </lineage>
</organism>
<comment type="caution">
    <text evidence="2">The sequence shown here is derived from an EMBL/GenBank/DDBJ whole genome shotgun (WGS) entry which is preliminary data.</text>
</comment>
<proteinExistence type="predicted"/>
<dbReference type="InterPro" id="IPR029032">
    <property type="entry name" value="AhpD-like"/>
</dbReference>
<keyword evidence="2" id="KW-0575">Peroxidase</keyword>
<feature type="domain" description="Carboxymuconolactone decarboxylase-like" evidence="1">
    <location>
        <begin position="11"/>
        <end position="66"/>
    </location>
</feature>
<dbReference type="SUPFAM" id="SSF69118">
    <property type="entry name" value="AhpD-like"/>
    <property type="match status" value="1"/>
</dbReference>
<evidence type="ECO:0000313" key="2">
    <source>
        <dbReference type="EMBL" id="PKU26565.1"/>
    </source>
</evidence>
<protein>
    <submittedName>
        <fullName evidence="2">Alkylhydroperoxidase AhpD family core domain protein</fullName>
    </submittedName>
</protein>
<accession>A0A2N3Q1N6</accession>
<dbReference type="Proteomes" id="UP000233293">
    <property type="component" value="Unassembled WGS sequence"/>
</dbReference>
<keyword evidence="2" id="KW-0560">Oxidoreductase</keyword>
<dbReference type="Pfam" id="PF02627">
    <property type="entry name" value="CMD"/>
    <property type="match status" value="1"/>
</dbReference>
<dbReference type="InterPro" id="IPR003779">
    <property type="entry name" value="CMD-like"/>
</dbReference>